<evidence type="ECO:0000256" key="3">
    <source>
        <dbReference type="ARBA" id="ARBA00011969"/>
    </source>
</evidence>
<dbReference type="EC" id="2.4.1.132" evidence="4"/>
<dbReference type="EC" id="2.4.1.257" evidence="3"/>
<evidence type="ECO:0000256" key="1">
    <source>
        <dbReference type="ARBA" id="ARBA00004586"/>
    </source>
</evidence>
<organism evidence="18 19">
    <name type="scientific">Microbacterium faecale</name>
    <dbReference type="NCBI Taxonomy" id="1804630"/>
    <lineage>
        <taxon>Bacteria</taxon>
        <taxon>Bacillati</taxon>
        <taxon>Actinomycetota</taxon>
        <taxon>Actinomycetes</taxon>
        <taxon>Micrococcales</taxon>
        <taxon>Microbacteriaceae</taxon>
        <taxon>Microbacterium</taxon>
    </lineage>
</organism>
<protein>
    <recommendedName>
        <fullName evidence="11">GDP-Man:Man(1)GlcNAc(2)-PP-Dol alpha-1,3-mannosyltransferase</fullName>
        <ecNumber evidence="4">2.4.1.132</ecNumber>
        <ecNumber evidence="3">2.4.1.257</ecNumber>
    </recommendedName>
    <alternativeName>
        <fullName evidence="13">GDP-Man:Man(1)GlcNAc(2)-PP-dolichol mannosyltransferase</fullName>
    </alternativeName>
    <alternativeName>
        <fullName evidence="12">GDP-Man:Man(2)GlcNAc(2)-PP-Dol alpha-1,6-mannosyltransferase</fullName>
    </alternativeName>
</protein>
<reference evidence="18" key="2">
    <citation type="submission" date="2020-09" db="EMBL/GenBank/DDBJ databases">
        <authorList>
            <person name="Sun Q."/>
            <person name="Zhou Y."/>
        </authorList>
    </citation>
    <scope>NUCLEOTIDE SEQUENCE</scope>
    <source>
        <strain evidence="18">CGMCC 1.15152</strain>
    </source>
</reference>
<reference evidence="18" key="1">
    <citation type="journal article" date="2014" name="Int. J. Syst. Evol. Microbiol.">
        <title>Complete genome sequence of Corynebacterium casei LMG S-19264T (=DSM 44701T), isolated from a smear-ripened cheese.</title>
        <authorList>
            <consortium name="US DOE Joint Genome Institute (JGI-PGF)"/>
            <person name="Walter F."/>
            <person name="Albersmeier A."/>
            <person name="Kalinowski J."/>
            <person name="Ruckert C."/>
        </authorList>
    </citation>
    <scope>NUCLEOTIDE SEQUENCE</scope>
    <source>
        <strain evidence="18">CGMCC 1.15152</strain>
    </source>
</reference>
<dbReference type="Proteomes" id="UP000633205">
    <property type="component" value="Unassembled WGS sequence"/>
</dbReference>
<keyword evidence="6 18" id="KW-0808">Transferase</keyword>
<evidence type="ECO:0000313" key="18">
    <source>
        <dbReference type="EMBL" id="GGD31472.1"/>
    </source>
</evidence>
<keyword evidence="9" id="KW-1133">Transmembrane helix</keyword>
<comment type="catalytic activity">
    <reaction evidence="14">
        <text>a beta-D-Man-(1-&gt;4)-beta-D-GlcNAc-(1-&gt;4)-alpha-D-GlcNAc-diphospho-di-trans,poly-cis-dolichol + GDP-alpha-D-mannose = an alpha-D-Man-(1-&gt;3)-beta-D-Man-(1-&gt;4)-beta-D-GlcNAc-(1-&gt;4)-alpha-D-GlcNAc-diphospho-di-trans,poly-cis-dolichol + GDP + H(+)</text>
        <dbReference type="Rhea" id="RHEA:29515"/>
        <dbReference type="Rhea" id="RHEA-COMP:19511"/>
        <dbReference type="Rhea" id="RHEA-COMP:19513"/>
        <dbReference type="ChEBI" id="CHEBI:15378"/>
        <dbReference type="ChEBI" id="CHEBI:57527"/>
        <dbReference type="ChEBI" id="CHEBI:58189"/>
        <dbReference type="ChEBI" id="CHEBI:58472"/>
        <dbReference type="ChEBI" id="CHEBI:132510"/>
        <dbReference type="EC" id="2.4.1.132"/>
    </reaction>
    <physiologicalReaction direction="left-to-right" evidence="14">
        <dbReference type="Rhea" id="RHEA:29516"/>
    </physiologicalReaction>
</comment>
<dbReference type="EMBL" id="BMHO01000001">
    <property type="protein sequence ID" value="GGD31472.1"/>
    <property type="molecule type" value="Genomic_DNA"/>
</dbReference>
<comment type="pathway">
    <text evidence="2">Protein modification; protein glycosylation.</text>
</comment>
<evidence type="ECO:0000256" key="15">
    <source>
        <dbReference type="ARBA" id="ARBA00045104"/>
    </source>
</evidence>
<evidence type="ECO:0000259" key="17">
    <source>
        <dbReference type="Pfam" id="PF13439"/>
    </source>
</evidence>
<dbReference type="GO" id="GO:0012505">
    <property type="term" value="C:endomembrane system"/>
    <property type="evidence" value="ECO:0007669"/>
    <property type="project" value="TreeGrafter"/>
</dbReference>
<evidence type="ECO:0000256" key="14">
    <source>
        <dbReference type="ARBA" id="ARBA00045103"/>
    </source>
</evidence>
<evidence type="ECO:0000256" key="6">
    <source>
        <dbReference type="ARBA" id="ARBA00022679"/>
    </source>
</evidence>
<dbReference type="PANTHER" id="PTHR45918">
    <property type="entry name" value="ALPHA-1,3/1,6-MANNOSYLTRANSFERASE ALG2"/>
    <property type="match status" value="1"/>
</dbReference>
<feature type="domain" description="Glycosyl transferase family 1" evidence="16">
    <location>
        <begin position="201"/>
        <end position="337"/>
    </location>
</feature>
<keyword evidence="10" id="KW-0472">Membrane</keyword>
<dbReference type="Gene3D" id="3.40.50.2000">
    <property type="entry name" value="Glycogen Phosphorylase B"/>
    <property type="match status" value="2"/>
</dbReference>
<evidence type="ECO:0000256" key="5">
    <source>
        <dbReference type="ARBA" id="ARBA00022676"/>
    </source>
</evidence>
<evidence type="ECO:0000256" key="10">
    <source>
        <dbReference type="ARBA" id="ARBA00023136"/>
    </source>
</evidence>
<evidence type="ECO:0000256" key="12">
    <source>
        <dbReference type="ARBA" id="ARBA00032333"/>
    </source>
</evidence>
<evidence type="ECO:0000256" key="13">
    <source>
        <dbReference type="ARBA" id="ARBA00032874"/>
    </source>
</evidence>
<keyword evidence="7" id="KW-0812">Transmembrane</keyword>
<evidence type="ECO:0000256" key="8">
    <source>
        <dbReference type="ARBA" id="ARBA00022824"/>
    </source>
</evidence>
<evidence type="ECO:0000256" key="7">
    <source>
        <dbReference type="ARBA" id="ARBA00022692"/>
    </source>
</evidence>
<dbReference type="Pfam" id="PF00534">
    <property type="entry name" value="Glycos_transf_1"/>
    <property type="match status" value="1"/>
</dbReference>
<name>A0A917DEE5_9MICO</name>
<evidence type="ECO:0000313" key="19">
    <source>
        <dbReference type="Proteomes" id="UP000633205"/>
    </source>
</evidence>
<dbReference type="AlphaFoldDB" id="A0A917DEE5"/>
<dbReference type="InterPro" id="IPR001296">
    <property type="entry name" value="Glyco_trans_1"/>
</dbReference>
<evidence type="ECO:0000256" key="2">
    <source>
        <dbReference type="ARBA" id="ARBA00004922"/>
    </source>
</evidence>
<evidence type="ECO:0000256" key="4">
    <source>
        <dbReference type="ARBA" id="ARBA00012649"/>
    </source>
</evidence>
<evidence type="ECO:0000256" key="9">
    <source>
        <dbReference type="ARBA" id="ARBA00022989"/>
    </source>
</evidence>
<dbReference type="InterPro" id="IPR028098">
    <property type="entry name" value="Glyco_trans_4-like_N"/>
</dbReference>
<dbReference type="SUPFAM" id="SSF53756">
    <property type="entry name" value="UDP-Glycosyltransferase/glycogen phosphorylase"/>
    <property type="match status" value="1"/>
</dbReference>
<dbReference type="PANTHER" id="PTHR45918:SF1">
    <property type="entry name" value="ALPHA-1,3_1,6-MANNOSYLTRANSFERASE ALG2"/>
    <property type="match status" value="1"/>
</dbReference>
<gene>
    <name evidence="18" type="ORF">GCM10010915_09730</name>
</gene>
<comment type="catalytic activity">
    <reaction evidence="15">
        <text>an alpha-D-Man-(1-&gt;3)-beta-D-Man-(1-&gt;4)-beta-D-GlcNAc-(1-&gt;4)-alpha-D-GlcNAc-diphospho-di-trans,poly-cis-dolichol + GDP-alpha-D-mannose = an alpha-D-Man-(1-&gt;3)-[alpha-D-Man-(1-&gt;6)]-beta-D-Man-(1-&gt;4)-beta-D-GlcNAc-(1-&gt;4)-alpha-D-GlcNAc-diphospho-di-trans,poly-cis-dolichol + GDP + H(+)</text>
        <dbReference type="Rhea" id="RHEA:29519"/>
        <dbReference type="Rhea" id="RHEA-COMP:19513"/>
        <dbReference type="Rhea" id="RHEA-COMP:19515"/>
        <dbReference type="ChEBI" id="CHEBI:15378"/>
        <dbReference type="ChEBI" id="CHEBI:57527"/>
        <dbReference type="ChEBI" id="CHEBI:58189"/>
        <dbReference type="ChEBI" id="CHEBI:132510"/>
        <dbReference type="ChEBI" id="CHEBI:132511"/>
        <dbReference type="EC" id="2.4.1.257"/>
    </reaction>
    <physiologicalReaction direction="left-to-right" evidence="15">
        <dbReference type="Rhea" id="RHEA:29520"/>
    </physiologicalReaction>
</comment>
<evidence type="ECO:0000256" key="11">
    <source>
        <dbReference type="ARBA" id="ARBA00032047"/>
    </source>
</evidence>
<feature type="domain" description="Glycosyltransferase subfamily 4-like N-terminal" evidence="17">
    <location>
        <begin position="18"/>
        <end position="183"/>
    </location>
</feature>
<accession>A0A917DEE5</accession>
<keyword evidence="5" id="KW-0328">Glycosyltransferase</keyword>
<dbReference type="GO" id="GO:0004378">
    <property type="term" value="F:GDP-Man:Man(1)GlcNAc(2)-PP-Dol alpha-1,3-mannosyltransferase activity"/>
    <property type="evidence" value="ECO:0007669"/>
    <property type="project" value="UniProtKB-EC"/>
</dbReference>
<comment type="caution">
    <text evidence="18">The sequence shown here is derived from an EMBL/GenBank/DDBJ whole genome shotgun (WGS) entry which is preliminary data.</text>
</comment>
<dbReference type="InterPro" id="IPR027054">
    <property type="entry name" value="ALG2"/>
</dbReference>
<keyword evidence="8" id="KW-0256">Endoplasmic reticulum</keyword>
<sequence>MWVAVSGIIVHEWLSPAGGSENVFEAIARAFPDAERWCLWNESDRLRPIHETVLARTPLKGRKALALPFMSAVWRNLPRRDADWVLTSTHLFAHHARFKGAARDAPKLVYAHTPARYIWVPELDVRGASLPARLASRALKPLDRRRAQEPVALAANSEYIAQRISDAWEREAEVIYPNVDVERIFAKPVLSADDEERLAQLPSEFILGFSRFVPYKRLDAAIDAGRVAGLPVVLAGGGDGESELRAYGERVHPGMVHFAINPSDQLLSAILRRAMALVFAPIEDFGIIPVEAMAAGTPVLVNATGGAVESVVDGVTGAHVHDWSDDAELRAAVDTAVGCSADACRDRARDFGSDVFDRRIREFVARHT</sequence>
<keyword evidence="19" id="KW-1185">Reference proteome</keyword>
<dbReference type="GO" id="GO:0102704">
    <property type="term" value="F:GDP-Man:Man(2)GlcNAc(2)-PP-Dol alpha-1,6-mannosyltransferase activity"/>
    <property type="evidence" value="ECO:0007669"/>
    <property type="project" value="UniProtKB-EC"/>
</dbReference>
<proteinExistence type="predicted"/>
<dbReference type="Pfam" id="PF13439">
    <property type="entry name" value="Glyco_transf_4"/>
    <property type="match status" value="1"/>
</dbReference>
<evidence type="ECO:0000259" key="16">
    <source>
        <dbReference type="Pfam" id="PF00534"/>
    </source>
</evidence>
<comment type="subcellular location">
    <subcellularLocation>
        <location evidence="1">Endoplasmic reticulum membrane</location>
    </subcellularLocation>
</comment>